<dbReference type="Gene3D" id="3.40.50.300">
    <property type="entry name" value="P-loop containing nucleotide triphosphate hydrolases"/>
    <property type="match status" value="2"/>
</dbReference>
<feature type="transmembrane region" description="Helical" evidence="10">
    <location>
        <begin position="31"/>
        <end position="49"/>
    </location>
</feature>
<dbReference type="PANTHER" id="PTHR24223">
    <property type="entry name" value="ATP-BINDING CASSETTE SUB-FAMILY C"/>
    <property type="match status" value="1"/>
</dbReference>
<dbReference type="CDD" id="cd18596">
    <property type="entry name" value="ABC_6TM_VMR1_D1_like"/>
    <property type="match status" value="1"/>
</dbReference>
<evidence type="ECO:0000256" key="5">
    <source>
        <dbReference type="ARBA" id="ARBA00022741"/>
    </source>
</evidence>
<evidence type="ECO:0000259" key="12">
    <source>
        <dbReference type="PROSITE" id="PS50929"/>
    </source>
</evidence>
<evidence type="ECO:0000313" key="13">
    <source>
        <dbReference type="EMBL" id="PPQ70454.1"/>
    </source>
</evidence>
<comment type="caution">
    <text evidence="13">The sequence shown here is derived from an EMBL/GenBank/DDBJ whole genome shotgun (WGS) entry which is preliminary data.</text>
</comment>
<keyword evidence="7 10" id="KW-1133">Transmembrane helix</keyword>
<feature type="transmembrane region" description="Helical" evidence="10">
    <location>
        <begin position="548"/>
        <end position="567"/>
    </location>
</feature>
<dbReference type="GO" id="GO:0140359">
    <property type="term" value="F:ABC-type transporter activity"/>
    <property type="evidence" value="ECO:0007669"/>
    <property type="project" value="InterPro"/>
</dbReference>
<feature type="domain" description="ABC transmembrane type-1" evidence="12">
    <location>
        <begin position="315"/>
        <end position="687"/>
    </location>
</feature>
<feature type="transmembrane region" description="Helical" evidence="10">
    <location>
        <begin position="89"/>
        <end position="116"/>
    </location>
</feature>
<dbReference type="FunFam" id="1.20.1560.10:FF:000013">
    <property type="entry name" value="ABC transporter C family member 2"/>
    <property type="match status" value="1"/>
</dbReference>
<organism evidence="13 14">
    <name type="scientific">Psilocybe cyanescens</name>
    <dbReference type="NCBI Taxonomy" id="93625"/>
    <lineage>
        <taxon>Eukaryota</taxon>
        <taxon>Fungi</taxon>
        <taxon>Dikarya</taxon>
        <taxon>Basidiomycota</taxon>
        <taxon>Agaricomycotina</taxon>
        <taxon>Agaricomycetes</taxon>
        <taxon>Agaricomycetidae</taxon>
        <taxon>Agaricales</taxon>
        <taxon>Agaricineae</taxon>
        <taxon>Strophariaceae</taxon>
        <taxon>Psilocybe</taxon>
    </lineage>
</organism>
<dbReference type="InterPro" id="IPR003593">
    <property type="entry name" value="AAA+_ATPase"/>
</dbReference>
<evidence type="ECO:0000256" key="9">
    <source>
        <dbReference type="SAM" id="MobiDB-lite"/>
    </source>
</evidence>
<name>A0A409VW11_PSICY</name>
<feature type="transmembrane region" description="Helical" evidence="10">
    <location>
        <begin position="164"/>
        <end position="181"/>
    </location>
</feature>
<dbReference type="InterPro" id="IPR050173">
    <property type="entry name" value="ABC_transporter_C-like"/>
</dbReference>
<evidence type="ECO:0000256" key="3">
    <source>
        <dbReference type="ARBA" id="ARBA00022692"/>
    </source>
</evidence>
<evidence type="ECO:0000259" key="11">
    <source>
        <dbReference type="PROSITE" id="PS50893"/>
    </source>
</evidence>
<feature type="region of interest" description="Disordered" evidence="9">
    <location>
        <begin position="406"/>
        <end position="496"/>
    </location>
</feature>
<keyword evidence="6" id="KW-0067">ATP-binding</keyword>
<dbReference type="InterPro" id="IPR036640">
    <property type="entry name" value="ABC1_TM_sf"/>
</dbReference>
<evidence type="ECO:0000256" key="1">
    <source>
        <dbReference type="ARBA" id="ARBA00004141"/>
    </source>
</evidence>
<evidence type="ECO:0000256" key="7">
    <source>
        <dbReference type="ARBA" id="ARBA00022989"/>
    </source>
</evidence>
<feature type="transmembrane region" description="Helical" evidence="10">
    <location>
        <begin position="1071"/>
        <end position="1094"/>
    </location>
</feature>
<feature type="compositionally biased region" description="Low complexity" evidence="9">
    <location>
        <begin position="454"/>
        <end position="469"/>
    </location>
</feature>
<dbReference type="PANTHER" id="PTHR24223:SF356">
    <property type="entry name" value="ATP-BINDING CASSETTE TRANSPORTER ABC4"/>
    <property type="match status" value="1"/>
</dbReference>
<keyword evidence="3 10" id="KW-0812">Transmembrane</keyword>
<dbReference type="SMART" id="SM00382">
    <property type="entry name" value="AAA"/>
    <property type="match status" value="1"/>
</dbReference>
<dbReference type="GO" id="GO:0016020">
    <property type="term" value="C:membrane"/>
    <property type="evidence" value="ECO:0007669"/>
    <property type="project" value="UniProtKB-SubCell"/>
</dbReference>
<accession>A0A409VW11</accession>
<dbReference type="CDD" id="cd03250">
    <property type="entry name" value="ABCC_MRP_domain1"/>
    <property type="match status" value="1"/>
</dbReference>
<dbReference type="CDD" id="cd18604">
    <property type="entry name" value="ABC_6TM_VMR1_D2_like"/>
    <property type="match status" value="1"/>
</dbReference>
<dbReference type="Pfam" id="PF00664">
    <property type="entry name" value="ABC_membrane"/>
    <property type="match status" value="2"/>
</dbReference>
<dbReference type="PROSITE" id="PS50929">
    <property type="entry name" value="ABC_TM1F"/>
    <property type="match status" value="2"/>
</dbReference>
<feature type="transmembrane region" description="Helical" evidence="10">
    <location>
        <begin position="1173"/>
        <end position="1191"/>
    </location>
</feature>
<feature type="transmembrane region" description="Helical" evidence="10">
    <location>
        <begin position="355"/>
        <end position="372"/>
    </location>
</feature>
<feature type="transmembrane region" description="Helical" evidence="10">
    <location>
        <begin position="128"/>
        <end position="152"/>
    </location>
</feature>
<evidence type="ECO:0000256" key="4">
    <source>
        <dbReference type="ARBA" id="ARBA00022737"/>
    </source>
</evidence>
<dbReference type="InterPro" id="IPR011527">
    <property type="entry name" value="ABC1_TM_dom"/>
</dbReference>
<dbReference type="GO" id="GO:0005524">
    <property type="term" value="F:ATP binding"/>
    <property type="evidence" value="ECO:0007669"/>
    <property type="project" value="UniProtKB-KW"/>
</dbReference>
<evidence type="ECO:0000256" key="2">
    <source>
        <dbReference type="ARBA" id="ARBA00022448"/>
    </source>
</evidence>
<dbReference type="STRING" id="93625.A0A409VW11"/>
<keyword evidence="4" id="KW-0677">Repeat</keyword>
<dbReference type="InterPro" id="IPR017871">
    <property type="entry name" value="ABC_transporter-like_CS"/>
</dbReference>
<proteinExistence type="predicted"/>
<feature type="domain" description="ABC transporter" evidence="11">
    <location>
        <begin position="733"/>
        <end position="974"/>
    </location>
</feature>
<feature type="transmembrane region" description="Helical" evidence="10">
    <location>
        <begin position="523"/>
        <end position="542"/>
    </location>
</feature>
<keyword evidence="5" id="KW-0547">Nucleotide-binding</keyword>
<sequence>MNAIFVNQGGEGGGEFKFSELGDAHLKDIRYLPLLLSGTFAFLQLVYAVRHRFKSGGKNAEAITSDGVDTNSEESRGFLARFRQRVRLYGGYVIFGYMVARLVGTLLLLYIFATAAVGDCEKSSGTEWAFSALCAQTSLTIALTYATLLAALSFWPKPALLAPVRFHVVVLLSVLGVYAYRDIWPLANYGLEPEDKAEGNVVWLKIVLLTVTAVIVPLFIPHPYVPVDPKNPSPVPNPEQTASWISALTYTYSDSVIMLANKVSHLRHDQLPPLSDYDFARYLSETSSKFVDPFAGAKRQHLFFGLLGFFWREYIIISLSIVSLGISSFIAPIGINKTLNYLETRQYGVDSPVKPWVWILLMLLGPITQSGFEHWNLYIQTQVRVRLQAVLTQLFFEHSLRIRMKAETSDDEGAQSAPTPLEADEDRSLAGGDSTASFNELGRQGHDETESQFTQASTAVGSTAASSPTQGTTEGSGQAKPKADEGPPVKKSSGDAENLIGRINNLVTSDLENIVEGCDFPSFIILVPLQITLAIVFLYNILGWSALAGFFTTIALSPIAGYIGKIVQDVQVMKMKLTDARVQSISEAVGVLRMIKLFGWEGKMTKRLEVKREKELTWLWTLKKLKLVNELSSMLAPTLSMLVTYASYTLIMREGLTASKIFSSMAVFTILREQLHRISWQYALLIEAKVSLDRSSVFLQKSELLDSFARQQESSSEFALPAEEESEEHAADIGFRNATFSWSDEDNDGSLTPSSRKYRLHIDGELSFKRNCVNLIIGPTGSGKTSILMALLGEMHFLPTHADSWYNLPRAGGVAYAAQESWVQNATIRENIVFGSPFDEERYKKVIRQCALERDLELFDAGDKTEVGERGLTLSGGQKARVTLARAIYSSAEIILLDDVLAALDVHTSAWIIDHCFRGDLVKDRTILLVTHNVALAGPVAEYIVTLGLDGSVDARHNKATKFTKIEELVAETIDNPAEVSPEKQGDKTITVAAPDGKLIMAEEIVHGHITWRSIRLLLAGLAGKRPALFTLLWIGGLIAFEVVNILSPWFLGAWGSQYENKVPSEVHLSYYLSIFSIILLLRFLVYALVNYYYQWRAVKASRVIHAEIIDSVFGSTLRWLDETPTARIIARCTQDIRTVDGPIAQSLMWVASQFIGMIASLCGIVVFTPVFLLPGVVVAISGIYVGNLYLRAQLSIKREMSNARSPLLAHFSAAIHGLVSIRAYGAQRAFSEESYKRIDHYSRTARTSWTINRWVGFRIDTLGAVFTSALALYLVYGSSVSAANTGFSLNMAVSFCIYIFCLERIQGYIDIEHEPKPTSSGLPPAAWPKSGDIRVQGLSARYSQTGPKVLHDLSFHITSGQRIGVVGRTGSGKSSLTLALLRCILTEGTVFYDGIATNTLNLDALRSNITIIPQTPELLSGKSNPHYRMHLIVTKMVQARFVRI</sequence>
<gene>
    <name evidence="13" type="ORF">CVT25_005350</name>
</gene>
<dbReference type="SUPFAM" id="SSF52540">
    <property type="entry name" value="P-loop containing nucleoside triphosphate hydrolases"/>
    <property type="match status" value="2"/>
</dbReference>
<dbReference type="InterPro" id="IPR027417">
    <property type="entry name" value="P-loop_NTPase"/>
</dbReference>
<dbReference type="InterPro" id="IPR003439">
    <property type="entry name" value="ABC_transporter-like_ATP-bd"/>
</dbReference>
<reference evidence="13 14" key="1">
    <citation type="journal article" date="2018" name="Evol. Lett.">
        <title>Horizontal gene cluster transfer increased hallucinogenic mushroom diversity.</title>
        <authorList>
            <person name="Reynolds H.T."/>
            <person name="Vijayakumar V."/>
            <person name="Gluck-Thaler E."/>
            <person name="Korotkin H.B."/>
            <person name="Matheny P.B."/>
            <person name="Slot J.C."/>
        </authorList>
    </citation>
    <scope>NUCLEOTIDE SEQUENCE [LARGE SCALE GENOMIC DNA]</scope>
    <source>
        <strain evidence="13 14">2631</strain>
    </source>
</reference>
<keyword evidence="14" id="KW-1185">Reference proteome</keyword>
<dbReference type="FunCoup" id="A0A409VW11">
    <property type="interactions" value="37"/>
</dbReference>
<protein>
    <submittedName>
        <fullName evidence="13">Uncharacterized protein</fullName>
    </submittedName>
</protein>
<dbReference type="InParanoid" id="A0A409VW11"/>
<comment type="subcellular location">
    <subcellularLocation>
        <location evidence="1">Membrane</location>
        <topology evidence="1">Multi-pass membrane protein</topology>
    </subcellularLocation>
</comment>
<feature type="transmembrane region" description="Helical" evidence="10">
    <location>
        <begin position="201"/>
        <end position="220"/>
    </location>
</feature>
<feature type="transmembrane region" description="Helical" evidence="10">
    <location>
        <begin position="1028"/>
        <end position="1051"/>
    </location>
</feature>
<feature type="domain" description="ABC transmembrane type-1" evidence="12">
    <location>
        <begin position="1032"/>
        <end position="1296"/>
    </location>
</feature>
<feature type="transmembrane region" description="Helical" evidence="10">
    <location>
        <begin position="1283"/>
        <end position="1302"/>
    </location>
</feature>
<dbReference type="Gene3D" id="1.20.1560.10">
    <property type="entry name" value="ABC transporter type 1, transmembrane domain"/>
    <property type="match status" value="2"/>
</dbReference>
<feature type="compositionally biased region" description="Basic and acidic residues" evidence="9">
    <location>
        <begin position="481"/>
        <end position="494"/>
    </location>
</feature>
<evidence type="ECO:0000256" key="8">
    <source>
        <dbReference type="ARBA" id="ARBA00023136"/>
    </source>
</evidence>
<dbReference type="PROSITE" id="PS50893">
    <property type="entry name" value="ABC_TRANSPORTER_2"/>
    <property type="match status" value="1"/>
</dbReference>
<feature type="transmembrane region" description="Helical" evidence="10">
    <location>
        <begin position="1256"/>
        <end position="1277"/>
    </location>
</feature>
<evidence type="ECO:0000256" key="10">
    <source>
        <dbReference type="SAM" id="Phobius"/>
    </source>
</evidence>
<dbReference type="EMBL" id="NHYD01003902">
    <property type="protein sequence ID" value="PPQ70454.1"/>
    <property type="molecule type" value="Genomic_DNA"/>
</dbReference>
<dbReference type="Pfam" id="PF00005">
    <property type="entry name" value="ABC_tran"/>
    <property type="match status" value="2"/>
</dbReference>
<dbReference type="PROSITE" id="PS00211">
    <property type="entry name" value="ABC_TRANSPORTER_1"/>
    <property type="match status" value="1"/>
</dbReference>
<dbReference type="SUPFAM" id="SSF90123">
    <property type="entry name" value="ABC transporter transmembrane region"/>
    <property type="match status" value="2"/>
</dbReference>
<evidence type="ECO:0000313" key="14">
    <source>
        <dbReference type="Proteomes" id="UP000283269"/>
    </source>
</evidence>
<dbReference type="GO" id="GO:0016887">
    <property type="term" value="F:ATP hydrolysis activity"/>
    <property type="evidence" value="ECO:0007669"/>
    <property type="project" value="InterPro"/>
</dbReference>
<dbReference type="OrthoDB" id="6500128at2759"/>
<keyword evidence="2" id="KW-0813">Transport</keyword>
<feature type="transmembrane region" description="Helical" evidence="10">
    <location>
        <begin position="314"/>
        <end position="335"/>
    </location>
</feature>
<dbReference type="Proteomes" id="UP000283269">
    <property type="component" value="Unassembled WGS sequence"/>
</dbReference>
<keyword evidence="8 10" id="KW-0472">Membrane</keyword>
<feature type="transmembrane region" description="Helical" evidence="10">
    <location>
        <begin position="1148"/>
        <end position="1167"/>
    </location>
</feature>
<evidence type="ECO:0000256" key="6">
    <source>
        <dbReference type="ARBA" id="ARBA00022840"/>
    </source>
</evidence>